<dbReference type="GO" id="GO:0003725">
    <property type="term" value="F:double-stranded RNA binding"/>
    <property type="evidence" value="ECO:0007669"/>
    <property type="project" value="InterPro"/>
</dbReference>
<dbReference type="GO" id="GO:0000049">
    <property type="term" value="F:tRNA binding"/>
    <property type="evidence" value="ECO:0007669"/>
    <property type="project" value="TreeGrafter"/>
</dbReference>
<reference evidence="13 14" key="1">
    <citation type="journal article" date="2006" name="Proc. Natl. Acad. Sci. U.S.A.">
        <title>Genomic analysis of the uncultivated marine crenarchaeote Cenarchaeum symbiosum.</title>
        <authorList>
            <person name="Hallam S.J."/>
            <person name="Konstantinidis K.T."/>
            <person name="Putnam N."/>
            <person name="Schleper C."/>
            <person name="Watanabe Y."/>
            <person name="Sugahara J."/>
            <person name="Preston C."/>
            <person name="de la Torre J."/>
            <person name="Richardson P.M."/>
            <person name="DeLong E.F."/>
        </authorList>
    </citation>
    <scope>NUCLEOTIDE SEQUENCE [LARGE SCALE GENOMIC DNA]</scope>
    <source>
        <strain evidence="14">A</strain>
    </source>
</reference>
<evidence type="ECO:0000256" key="1">
    <source>
        <dbReference type="ARBA" id="ARBA00004496"/>
    </source>
</evidence>
<dbReference type="Proteomes" id="UP000000758">
    <property type="component" value="Chromosome"/>
</dbReference>
<evidence type="ECO:0000256" key="6">
    <source>
        <dbReference type="ARBA" id="ARBA00022694"/>
    </source>
</evidence>
<comment type="similarity">
    <text evidence="2">Belongs to the SUA5 family.</text>
</comment>
<dbReference type="PANTHER" id="PTHR17490">
    <property type="entry name" value="SUA5"/>
    <property type="match status" value="1"/>
</dbReference>
<dbReference type="Pfam" id="PF01300">
    <property type="entry name" value="Sua5_yciO_yrdC"/>
    <property type="match status" value="1"/>
</dbReference>
<gene>
    <name evidence="13" type="ordered locus">CENSYa_1699</name>
</gene>
<evidence type="ECO:0000256" key="4">
    <source>
        <dbReference type="ARBA" id="ARBA00022490"/>
    </source>
</evidence>
<keyword evidence="5" id="KW-0808">Transferase</keyword>
<keyword evidence="7" id="KW-0548">Nucleotidyltransferase</keyword>
<protein>
    <recommendedName>
        <fullName evidence="10">L-threonylcarbamoyladenylate synthase</fullName>
        <ecNumber evidence="3">2.7.7.87</ecNumber>
    </recommendedName>
    <alternativeName>
        <fullName evidence="10">L-threonylcarbamoyladenylate synthase</fullName>
    </alternativeName>
</protein>
<dbReference type="KEGG" id="csy:CENSYa_1699"/>
<keyword evidence="9" id="KW-0067">ATP-binding</keyword>
<evidence type="ECO:0000256" key="9">
    <source>
        <dbReference type="ARBA" id="ARBA00022840"/>
    </source>
</evidence>
<keyword evidence="4" id="KW-0963">Cytoplasm</keyword>
<dbReference type="PANTHER" id="PTHR17490:SF16">
    <property type="entry name" value="THREONYLCARBAMOYL-AMP SYNTHASE"/>
    <property type="match status" value="1"/>
</dbReference>
<evidence type="ECO:0000313" key="14">
    <source>
        <dbReference type="Proteomes" id="UP000000758"/>
    </source>
</evidence>
<evidence type="ECO:0000256" key="3">
    <source>
        <dbReference type="ARBA" id="ARBA00012584"/>
    </source>
</evidence>
<proteinExistence type="inferred from homology"/>
<dbReference type="Gene3D" id="3.90.870.10">
    <property type="entry name" value="DHBP synthase"/>
    <property type="match status" value="1"/>
</dbReference>
<keyword evidence="14" id="KW-1185">Reference proteome</keyword>
<dbReference type="STRING" id="414004.CENSYa_1699"/>
<accession>A0RY96</accession>
<dbReference type="EnsemblBacteria" id="ABK78313">
    <property type="protein sequence ID" value="ABK78313"/>
    <property type="gene ID" value="CENSYa_1699"/>
</dbReference>
<dbReference type="GO" id="GO:0006450">
    <property type="term" value="P:regulation of translational fidelity"/>
    <property type="evidence" value="ECO:0007669"/>
    <property type="project" value="TreeGrafter"/>
</dbReference>
<dbReference type="EMBL" id="DP000238">
    <property type="protein sequence ID" value="ABK78313.1"/>
    <property type="molecule type" value="Genomic_DNA"/>
</dbReference>
<organism evidence="13 14">
    <name type="scientific">Cenarchaeum symbiosum (strain A)</name>
    <dbReference type="NCBI Taxonomy" id="414004"/>
    <lineage>
        <taxon>Archaea</taxon>
        <taxon>Nitrososphaerota</taxon>
        <taxon>Candidatus Cenarchaeales</taxon>
        <taxon>Candidatus Cenarchaeaceae</taxon>
        <taxon>Candidatus Cenarchaeum</taxon>
    </lineage>
</organism>
<comment type="subcellular location">
    <subcellularLocation>
        <location evidence="1">Cytoplasm</location>
    </subcellularLocation>
</comment>
<dbReference type="InterPro" id="IPR050156">
    <property type="entry name" value="TC-AMP_synthase_SUA5"/>
</dbReference>
<evidence type="ECO:0000256" key="7">
    <source>
        <dbReference type="ARBA" id="ARBA00022695"/>
    </source>
</evidence>
<evidence type="ECO:0000256" key="10">
    <source>
        <dbReference type="ARBA" id="ARBA00029774"/>
    </source>
</evidence>
<dbReference type="InterPro" id="IPR017945">
    <property type="entry name" value="DHBP_synth_RibB-like_a/b_dom"/>
</dbReference>
<dbReference type="GO" id="GO:0008033">
    <property type="term" value="P:tRNA processing"/>
    <property type="evidence" value="ECO:0007669"/>
    <property type="project" value="UniProtKB-KW"/>
</dbReference>
<dbReference type="GO" id="GO:0061710">
    <property type="term" value="F:L-threonylcarbamoyladenylate synthase"/>
    <property type="evidence" value="ECO:0007669"/>
    <property type="project" value="UniProtKB-EC"/>
</dbReference>
<keyword evidence="8" id="KW-0547">Nucleotide-binding</keyword>
<evidence type="ECO:0000256" key="5">
    <source>
        <dbReference type="ARBA" id="ARBA00022679"/>
    </source>
</evidence>
<comment type="catalytic activity">
    <reaction evidence="11">
        <text>L-threonine + hydrogencarbonate + ATP = L-threonylcarbamoyladenylate + diphosphate + H2O</text>
        <dbReference type="Rhea" id="RHEA:36407"/>
        <dbReference type="ChEBI" id="CHEBI:15377"/>
        <dbReference type="ChEBI" id="CHEBI:17544"/>
        <dbReference type="ChEBI" id="CHEBI:30616"/>
        <dbReference type="ChEBI" id="CHEBI:33019"/>
        <dbReference type="ChEBI" id="CHEBI:57926"/>
        <dbReference type="ChEBI" id="CHEBI:73682"/>
        <dbReference type="EC" id="2.7.7.87"/>
    </reaction>
</comment>
<evidence type="ECO:0000313" key="13">
    <source>
        <dbReference type="EMBL" id="ABK78313.1"/>
    </source>
</evidence>
<dbReference type="SUPFAM" id="SSF55821">
    <property type="entry name" value="YrdC/RibB"/>
    <property type="match status" value="1"/>
</dbReference>
<dbReference type="InterPro" id="IPR006070">
    <property type="entry name" value="Sua5-like_dom"/>
</dbReference>
<dbReference type="AlphaFoldDB" id="A0RY96"/>
<feature type="domain" description="YrdC-like" evidence="12">
    <location>
        <begin position="24"/>
        <end position="189"/>
    </location>
</feature>
<dbReference type="EC" id="2.7.7.87" evidence="3"/>
<sequence>MHAGRKNNYRAGRRQADLRVKCDEDGIRRAVDAVRSGGVIVFPTDTVYGMGCDPYDAKAVGEIFRIKGRDPEKPLPLLAHSIGDLEGVAALEGYGGMTSRFWPGPLTIVAELRDGRLRKTMGLGESIAVGCPTGGASAGYSMDAGCWLAQAPTPPARARLRIPTSALRASGTCRYLSTAGPYRVRGNLP</sequence>
<dbReference type="GO" id="GO:0005524">
    <property type="term" value="F:ATP binding"/>
    <property type="evidence" value="ECO:0007669"/>
    <property type="project" value="UniProtKB-KW"/>
</dbReference>
<name>A0RY96_CENSY</name>
<evidence type="ECO:0000256" key="11">
    <source>
        <dbReference type="ARBA" id="ARBA00048366"/>
    </source>
</evidence>
<dbReference type="GO" id="GO:0005737">
    <property type="term" value="C:cytoplasm"/>
    <property type="evidence" value="ECO:0007669"/>
    <property type="project" value="UniProtKB-SubCell"/>
</dbReference>
<evidence type="ECO:0000256" key="8">
    <source>
        <dbReference type="ARBA" id="ARBA00022741"/>
    </source>
</evidence>
<evidence type="ECO:0000256" key="2">
    <source>
        <dbReference type="ARBA" id="ARBA00007663"/>
    </source>
</evidence>
<evidence type="ECO:0000259" key="12">
    <source>
        <dbReference type="PROSITE" id="PS51163"/>
    </source>
</evidence>
<dbReference type="HOGENOM" id="CLU_1431587_0_0_2"/>
<dbReference type="PROSITE" id="PS51163">
    <property type="entry name" value="YRDC"/>
    <property type="match status" value="1"/>
</dbReference>
<keyword evidence="6" id="KW-0819">tRNA processing</keyword>